<dbReference type="AlphaFoldDB" id="A0A6P5WES0"/>
<dbReference type="OrthoDB" id="1858978at2759"/>
<keyword evidence="2" id="KW-1185">Reference proteome</keyword>
<dbReference type="KEGG" id="dzi:111274159"/>
<protein>
    <submittedName>
        <fullName evidence="3">Uncharacterized protein LOC111274159</fullName>
    </submittedName>
</protein>
<dbReference type="RefSeq" id="XP_022714530.1">
    <property type="nucleotide sequence ID" value="XM_022858795.1"/>
</dbReference>
<proteinExistence type="predicted"/>
<dbReference type="PROSITE" id="PS52045">
    <property type="entry name" value="NEPROSIN_PEP_CD"/>
    <property type="match status" value="1"/>
</dbReference>
<organism evidence="2 3">
    <name type="scientific">Durio zibethinus</name>
    <name type="common">Durian</name>
    <dbReference type="NCBI Taxonomy" id="66656"/>
    <lineage>
        <taxon>Eukaryota</taxon>
        <taxon>Viridiplantae</taxon>
        <taxon>Streptophyta</taxon>
        <taxon>Embryophyta</taxon>
        <taxon>Tracheophyta</taxon>
        <taxon>Spermatophyta</taxon>
        <taxon>Magnoliopsida</taxon>
        <taxon>eudicotyledons</taxon>
        <taxon>Gunneridae</taxon>
        <taxon>Pentapetalae</taxon>
        <taxon>rosids</taxon>
        <taxon>malvids</taxon>
        <taxon>Malvales</taxon>
        <taxon>Malvaceae</taxon>
        <taxon>Helicteroideae</taxon>
        <taxon>Durio</taxon>
    </lineage>
</organism>
<dbReference type="PANTHER" id="PTHR31589:SF221">
    <property type="entry name" value="LIGASE, PUTATIVE (DUF239)-RELATED"/>
    <property type="match status" value="1"/>
</dbReference>
<feature type="domain" description="Neprosin PEP catalytic" evidence="1">
    <location>
        <begin position="64"/>
        <end position="190"/>
    </location>
</feature>
<accession>A0A6P5WES0</accession>
<sequence length="190" mass="21767">MKSNSYIGGIEAENFEPRLIQDWYKNEQCPEGTIPIVRAQIPKPPRTLAFVPPRKDLDKVQIKADPANNHEYAQVSVDDGNYFGVSAWLNVWNPATFYTEFSLAQIWVVSGHEFSVLNTVEAGWITNSDQNQTRLFIYWTSDGYEKTGCYNLECPGFVQTDNKVVLGSLLEPVFTYMEALNLIYTYLYTR</sequence>
<dbReference type="InterPro" id="IPR004314">
    <property type="entry name" value="Neprosin"/>
</dbReference>
<dbReference type="GeneID" id="111274159"/>
<evidence type="ECO:0000259" key="1">
    <source>
        <dbReference type="PROSITE" id="PS52045"/>
    </source>
</evidence>
<reference evidence="3" key="1">
    <citation type="submission" date="2025-08" db="UniProtKB">
        <authorList>
            <consortium name="RefSeq"/>
        </authorList>
    </citation>
    <scope>IDENTIFICATION</scope>
    <source>
        <tissue evidence="3">Fruit stalk</tissue>
    </source>
</reference>
<evidence type="ECO:0000313" key="3">
    <source>
        <dbReference type="RefSeq" id="XP_022714530.1"/>
    </source>
</evidence>
<dbReference type="InterPro" id="IPR053168">
    <property type="entry name" value="Glutamic_endopeptidase"/>
</dbReference>
<dbReference type="Proteomes" id="UP000515121">
    <property type="component" value="Unplaced"/>
</dbReference>
<dbReference type="PANTHER" id="PTHR31589">
    <property type="entry name" value="PROTEIN, PUTATIVE (DUF239)-RELATED-RELATED"/>
    <property type="match status" value="1"/>
</dbReference>
<dbReference type="Pfam" id="PF03080">
    <property type="entry name" value="Neprosin"/>
    <property type="match status" value="1"/>
</dbReference>
<name>A0A6P5WES0_DURZI</name>
<gene>
    <name evidence="3" type="primary">LOC111274159</name>
</gene>
<dbReference type="Gene3D" id="3.90.1320.10">
    <property type="entry name" value="Outer-capsid protein sigma 3, large lobe"/>
    <property type="match status" value="1"/>
</dbReference>
<evidence type="ECO:0000313" key="2">
    <source>
        <dbReference type="Proteomes" id="UP000515121"/>
    </source>
</evidence>